<gene>
    <name evidence="1" type="ORF">S01H1_54261</name>
</gene>
<sequence length="242" mass="28564">KTEKVDDKVWKEKDLRMARESALKNVALFVVAKIIKLADRFKYAQEDVDFIYKDMNGIKTATKEERKEKAEEIVGETRFKPASTEQKRYIFGYRNNKDEFCKGIIDSRYMEKPEKREIGDPKKLSLEDATKWLLWWWGPDKKSGERAKREKEAPRDEDGNLINEIKESGGLVKGDKTSLVKDDLIDDINAWRRENFLIDDKKFEEELGYSGDLEKLSEDDLFKIKDLMKHYHPKSWNDKESK</sequence>
<dbReference type="EMBL" id="BARS01035192">
    <property type="protein sequence ID" value="GAG15951.1"/>
    <property type="molecule type" value="Genomic_DNA"/>
</dbReference>
<comment type="caution">
    <text evidence="1">The sequence shown here is derived from an EMBL/GenBank/DDBJ whole genome shotgun (WGS) entry which is preliminary data.</text>
</comment>
<accession>X0WTD3</accession>
<proteinExistence type="predicted"/>
<organism evidence="1">
    <name type="scientific">marine sediment metagenome</name>
    <dbReference type="NCBI Taxonomy" id="412755"/>
    <lineage>
        <taxon>unclassified sequences</taxon>
        <taxon>metagenomes</taxon>
        <taxon>ecological metagenomes</taxon>
    </lineage>
</organism>
<name>X0WTD3_9ZZZZ</name>
<reference evidence="1" key="1">
    <citation type="journal article" date="2014" name="Front. Microbiol.">
        <title>High frequency of phylogenetically diverse reductive dehalogenase-homologous genes in deep subseafloor sedimentary metagenomes.</title>
        <authorList>
            <person name="Kawai M."/>
            <person name="Futagami T."/>
            <person name="Toyoda A."/>
            <person name="Takaki Y."/>
            <person name="Nishi S."/>
            <person name="Hori S."/>
            <person name="Arai W."/>
            <person name="Tsubouchi T."/>
            <person name="Morono Y."/>
            <person name="Uchiyama I."/>
            <person name="Ito T."/>
            <person name="Fujiyama A."/>
            <person name="Inagaki F."/>
            <person name="Takami H."/>
        </authorList>
    </citation>
    <scope>NUCLEOTIDE SEQUENCE</scope>
    <source>
        <strain evidence="1">Expedition CK06-06</strain>
    </source>
</reference>
<protein>
    <submittedName>
        <fullName evidence="1">Uncharacterized protein</fullName>
    </submittedName>
</protein>
<dbReference type="AlphaFoldDB" id="X0WTD3"/>
<feature type="non-terminal residue" evidence="1">
    <location>
        <position position="1"/>
    </location>
</feature>
<evidence type="ECO:0000313" key="1">
    <source>
        <dbReference type="EMBL" id="GAG15951.1"/>
    </source>
</evidence>